<sequence length="589" mass="68511">MIKPFVFPEGETVRMRWPAHAGTEEQVTLYREAIKAMRCLSKDHPHSFKSQAKIHCAYCGGAYKEKYGSEIRIHNTWLYFPFHRWYLYFYERILGKLIGRPDFSLPYWNWDDPQGMEFPEIFLTQYINVYRDLIKDGGDTVSFFGGPYIANNPKEDTTNPSAGSVENGTHTAVHVWVGNSKFTSKEDMGHFYSAGYGPLFYVHHANVDRMWKLWKDLGKVYQDEFPGHVEPKDRDWLDASYLFYDENEELVRVSNRDTIHLDKLKYNYPEIPIGVLQWRTSRPPKRNEADQMERSTLDPEVKPLSPVSFPMKLDKILKVSVERPHLDRIEEDKKKNEILKIERIEFTGNNEFVKFDVWAKGGVAGHEHGRRTEHNGVIGAKDRVRKSQSRRNQHRVYVEEASRRNIPRKKHKKCSKKMLGLDAEIKSDGLVEELKNNHAQASVIEKHAKYVPPQLRSMSRSEFVGTLGESNVEGIIGERSLIFQNGTGANKGNKQRIPVILAEREIQLIIIDKKWKNKDVVVFYFHDEFTWLKGAGLVTIIFGVNLFNWYQKLNKEKLDQGELAGSQTSVPGKYVIRRKWMMKKLALDQ</sequence>
<keyword evidence="2" id="KW-1185">Reference proteome</keyword>
<proteinExistence type="predicted"/>
<gene>
    <name evidence="1" type="ORF">L1987_19241</name>
</gene>
<accession>A0ACB9IQL7</accession>
<dbReference type="Proteomes" id="UP001056120">
    <property type="component" value="Linkage Group LG07"/>
</dbReference>
<protein>
    <submittedName>
        <fullName evidence="1">Uncharacterized protein</fullName>
    </submittedName>
</protein>
<reference evidence="1 2" key="2">
    <citation type="journal article" date="2022" name="Mol. Ecol. Resour.">
        <title>The genomes of chicory, endive, great burdock and yacon provide insights into Asteraceae paleo-polyploidization history and plant inulin production.</title>
        <authorList>
            <person name="Fan W."/>
            <person name="Wang S."/>
            <person name="Wang H."/>
            <person name="Wang A."/>
            <person name="Jiang F."/>
            <person name="Liu H."/>
            <person name="Zhao H."/>
            <person name="Xu D."/>
            <person name="Zhang Y."/>
        </authorList>
    </citation>
    <scope>NUCLEOTIDE SEQUENCE [LARGE SCALE GENOMIC DNA]</scope>
    <source>
        <strain evidence="2">cv. Yunnan</strain>
        <tissue evidence="1">Leaves</tissue>
    </source>
</reference>
<organism evidence="1 2">
    <name type="scientific">Smallanthus sonchifolius</name>
    <dbReference type="NCBI Taxonomy" id="185202"/>
    <lineage>
        <taxon>Eukaryota</taxon>
        <taxon>Viridiplantae</taxon>
        <taxon>Streptophyta</taxon>
        <taxon>Embryophyta</taxon>
        <taxon>Tracheophyta</taxon>
        <taxon>Spermatophyta</taxon>
        <taxon>Magnoliopsida</taxon>
        <taxon>eudicotyledons</taxon>
        <taxon>Gunneridae</taxon>
        <taxon>Pentapetalae</taxon>
        <taxon>asterids</taxon>
        <taxon>campanulids</taxon>
        <taxon>Asterales</taxon>
        <taxon>Asteraceae</taxon>
        <taxon>Asteroideae</taxon>
        <taxon>Heliantheae alliance</taxon>
        <taxon>Millerieae</taxon>
        <taxon>Smallanthus</taxon>
    </lineage>
</organism>
<reference evidence="2" key="1">
    <citation type="journal article" date="2022" name="Mol. Ecol. Resour.">
        <title>The genomes of chicory, endive, great burdock and yacon provide insights into Asteraceae palaeo-polyploidization history and plant inulin production.</title>
        <authorList>
            <person name="Fan W."/>
            <person name="Wang S."/>
            <person name="Wang H."/>
            <person name="Wang A."/>
            <person name="Jiang F."/>
            <person name="Liu H."/>
            <person name="Zhao H."/>
            <person name="Xu D."/>
            <person name="Zhang Y."/>
        </authorList>
    </citation>
    <scope>NUCLEOTIDE SEQUENCE [LARGE SCALE GENOMIC DNA]</scope>
    <source>
        <strain evidence="2">cv. Yunnan</strain>
    </source>
</reference>
<dbReference type="EMBL" id="CM042024">
    <property type="protein sequence ID" value="KAI3809645.1"/>
    <property type="molecule type" value="Genomic_DNA"/>
</dbReference>
<evidence type="ECO:0000313" key="2">
    <source>
        <dbReference type="Proteomes" id="UP001056120"/>
    </source>
</evidence>
<name>A0ACB9IQL7_9ASTR</name>
<evidence type="ECO:0000313" key="1">
    <source>
        <dbReference type="EMBL" id="KAI3809645.1"/>
    </source>
</evidence>
<comment type="caution">
    <text evidence="1">The sequence shown here is derived from an EMBL/GenBank/DDBJ whole genome shotgun (WGS) entry which is preliminary data.</text>
</comment>